<dbReference type="AlphaFoldDB" id="A0AAV3Y8Y0"/>
<comment type="caution">
    <text evidence="3">The sequence shown here is derived from an EMBL/GenBank/DDBJ whole genome shotgun (WGS) entry which is preliminary data.</text>
</comment>
<evidence type="ECO:0000313" key="3">
    <source>
        <dbReference type="EMBL" id="GFN78962.1"/>
    </source>
</evidence>
<evidence type="ECO:0000259" key="2">
    <source>
        <dbReference type="PROSITE" id="PS50041"/>
    </source>
</evidence>
<dbReference type="Pfam" id="PF00059">
    <property type="entry name" value="Lectin_C"/>
    <property type="match status" value="1"/>
</dbReference>
<dbReference type="InterPro" id="IPR016186">
    <property type="entry name" value="C-type_lectin-like/link_sf"/>
</dbReference>
<name>A0AAV3Y8Y0_9GAST</name>
<dbReference type="SUPFAM" id="SSF56436">
    <property type="entry name" value="C-type lectin-like"/>
    <property type="match status" value="1"/>
</dbReference>
<dbReference type="Proteomes" id="UP000735302">
    <property type="component" value="Unassembled WGS sequence"/>
</dbReference>
<dbReference type="Gene3D" id="3.10.100.10">
    <property type="entry name" value="Mannose-Binding Protein A, subunit A"/>
    <property type="match status" value="1"/>
</dbReference>
<keyword evidence="1" id="KW-0472">Membrane</keyword>
<dbReference type="InterPro" id="IPR001304">
    <property type="entry name" value="C-type_lectin-like"/>
</dbReference>
<feature type="transmembrane region" description="Helical" evidence="1">
    <location>
        <begin position="229"/>
        <end position="260"/>
    </location>
</feature>
<gene>
    <name evidence="3" type="ORF">PoB_000546800</name>
</gene>
<dbReference type="InterPro" id="IPR016187">
    <property type="entry name" value="CTDL_fold"/>
</dbReference>
<feature type="transmembrane region" description="Helical" evidence="1">
    <location>
        <begin position="167"/>
        <end position="194"/>
    </location>
</feature>
<feature type="domain" description="C-type lectin" evidence="2">
    <location>
        <begin position="60"/>
        <end position="125"/>
    </location>
</feature>
<accession>A0AAV3Y8Y0</accession>
<keyword evidence="1" id="KW-1133">Transmembrane helix</keyword>
<organism evidence="3 4">
    <name type="scientific">Plakobranchus ocellatus</name>
    <dbReference type="NCBI Taxonomy" id="259542"/>
    <lineage>
        <taxon>Eukaryota</taxon>
        <taxon>Metazoa</taxon>
        <taxon>Spiralia</taxon>
        <taxon>Lophotrochozoa</taxon>
        <taxon>Mollusca</taxon>
        <taxon>Gastropoda</taxon>
        <taxon>Heterobranchia</taxon>
        <taxon>Euthyneura</taxon>
        <taxon>Panpulmonata</taxon>
        <taxon>Sacoglossa</taxon>
        <taxon>Placobranchoidea</taxon>
        <taxon>Plakobranchidae</taxon>
        <taxon>Plakobranchus</taxon>
    </lineage>
</organism>
<keyword evidence="4" id="KW-1185">Reference proteome</keyword>
<feature type="transmembrane region" description="Helical" evidence="1">
    <location>
        <begin position="200"/>
        <end position="222"/>
    </location>
</feature>
<dbReference type="EMBL" id="BLXT01000624">
    <property type="protein sequence ID" value="GFN78962.1"/>
    <property type="molecule type" value="Genomic_DNA"/>
</dbReference>
<sequence length="262" mass="28099">MLHLTHALRLESQGIFPSYLHFLVSTGACAKLCDAKAAKKTYPCGERYNRLAHMIYSLHHRTKCVGYSKRKLNWYESRNKCREDGGQLLEIQSEKWNKEYAKRLPQRGAFWIGLNDIEVEGKFVWHGLPQRMGLSAPIRPMCYVNKPELDYGKIGCRRITKKKRAEAVPIMVTVAAATFVVTVALVVVAVALGAAAVTAAIIKVATVAAIAAAAAPMAVVPLPAAAVKVAVAAVAVAAEVAAVAVEVTVAAVAAALIAAVKK</sequence>
<proteinExistence type="predicted"/>
<protein>
    <submittedName>
        <fullName evidence="3">Low affinity immunoglobulin epsilon fc receptor</fullName>
    </submittedName>
</protein>
<keyword evidence="3" id="KW-0675">Receptor</keyword>
<evidence type="ECO:0000313" key="4">
    <source>
        <dbReference type="Proteomes" id="UP000735302"/>
    </source>
</evidence>
<reference evidence="3 4" key="1">
    <citation type="journal article" date="2021" name="Elife">
        <title>Chloroplast acquisition without the gene transfer in kleptoplastic sea slugs, Plakobranchus ocellatus.</title>
        <authorList>
            <person name="Maeda T."/>
            <person name="Takahashi S."/>
            <person name="Yoshida T."/>
            <person name="Shimamura S."/>
            <person name="Takaki Y."/>
            <person name="Nagai Y."/>
            <person name="Toyoda A."/>
            <person name="Suzuki Y."/>
            <person name="Arimoto A."/>
            <person name="Ishii H."/>
            <person name="Satoh N."/>
            <person name="Nishiyama T."/>
            <person name="Hasebe M."/>
            <person name="Maruyama T."/>
            <person name="Minagawa J."/>
            <person name="Obokata J."/>
            <person name="Shigenobu S."/>
        </authorList>
    </citation>
    <scope>NUCLEOTIDE SEQUENCE [LARGE SCALE GENOMIC DNA]</scope>
</reference>
<keyword evidence="1" id="KW-0812">Transmembrane</keyword>
<evidence type="ECO:0000256" key="1">
    <source>
        <dbReference type="SAM" id="Phobius"/>
    </source>
</evidence>
<dbReference type="PROSITE" id="PS50041">
    <property type="entry name" value="C_TYPE_LECTIN_2"/>
    <property type="match status" value="1"/>
</dbReference>
<dbReference type="CDD" id="cd00037">
    <property type="entry name" value="CLECT"/>
    <property type="match status" value="1"/>
</dbReference>